<reference evidence="2" key="1">
    <citation type="journal article" date="2019" name="Int. J. Syst. Evol. Microbiol.">
        <title>The Global Catalogue of Microorganisms (GCM) 10K type strain sequencing project: providing services to taxonomists for standard genome sequencing and annotation.</title>
        <authorList>
            <consortium name="The Broad Institute Genomics Platform"/>
            <consortium name="The Broad Institute Genome Sequencing Center for Infectious Disease"/>
            <person name="Wu L."/>
            <person name="Ma J."/>
        </authorList>
    </citation>
    <scope>NUCLEOTIDE SEQUENCE [LARGE SCALE GENOMIC DNA]</scope>
    <source>
        <strain evidence="2">JCM 17924</strain>
    </source>
</reference>
<accession>A0ABP8IVF9</accession>
<comment type="caution">
    <text evidence="1">The sequence shown here is derived from an EMBL/GenBank/DDBJ whole genome shotgun (WGS) entry which is preliminary data.</text>
</comment>
<organism evidence="1 2">
    <name type="scientific">Hymenobacter koreensis</name>
    <dbReference type="NCBI Taxonomy" id="1084523"/>
    <lineage>
        <taxon>Bacteria</taxon>
        <taxon>Pseudomonadati</taxon>
        <taxon>Bacteroidota</taxon>
        <taxon>Cytophagia</taxon>
        <taxon>Cytophagales</taxon>
        <taxon>Hymenobacteraceae</taxon>
        <taxon>Hymenobacter</taxon>
    </lineage>
</organism>
<evidence type="ECO:0000313" key="1">
    <source>
        <dbReference type="EMBL" id="GAA4375574.1"/>
    </source>
</evidence>
<evidence type="ECO:0000313" key="2">
    <source>
        <dbReference type="Proteomes" id="UP001500454"/>
    </source>
</evidence>
<name>A0ABP8IVF9_9BACT</name>
<dbReference type="Proteomes" id="UP001500454">
    <property type="component" value="Unassembled WGS sequence"/>
</dbReference>
<proteinExistence type="predicted"/>
<protein>
    <submittedName>
        <fullName evidence="1">Uncharacterized protein</fullName>
    </submittedName>
</protein>
<dbReference type="RefSeq" id="WP_345221687.1">
    <property type="nucleotide sequence ID" value="NZ_BAABHA010000002.1"/>
</dbReference>
<dbReference type="EMBL" id="BAABHA010000002">
    <property type="protein sequence ID" value="GAA4375574.1"/>
    <property type="molecule type" value="Genomic_DNA"/>
</dbReference>
<keyword evidence="2" id="KW-1185">Reference proteome</keyword>
<gene>
    <name evidence="1" type="ORF">GCM10023186_08430</name>
</gene>
<sequence length="234" mass="25382">MSKSEVRVYSESDADMRQRMRTMHGHFVTDAAAFGAFNPDLNAAFATAWLAALDAADQATPGTVRVGELKEETAEVNDVMEQARQQVQQLYYYVGQAFPKNPGRLEQYGKKLYEKARTSHEQMRALLDVAVKSAERDEAALAAKGYPATKRLALQALSSQLTSTNTTQEVKKGENKEASGGYLALQNAAYGFGQQVSSAAKVLFVADATRRSLYRLSDGDAAARAAKKSGTATV</sequence>